<keyword evidence="2" id="KW-0255">Endonuclease</keyword>
<keyword evidence="2" id="KW-0540">Nuclease</keyword>
<accession>A0A7H1C4J8</accession>
<name>A0A7H1C4J8_9PAST</name>
<sequence>MITEQHFETEIERFLLEEGGYVQGKNTEYNKELALFEKDVIAFIRQTQPQKWERLEAGQKENATAILMKALCQELDVKGSLNVLRHGFRCYGKTFKMAYFAPNTGLNEETQYRFDANILKITRQVITENGERPDIVLSLNGIPVATLELKNVLSATHWTVADAIQQYRFDRNPKGKLFDFKKRTLVHFAVDTDEVYMTTKLEGESTYFLPFNRGYNGGRGNPPIQDNVKTAYLWEDILSRQSFLDIIARFLHLNIEEKKVRTESGLRLLQKETMIFPRFHQLDAVRKLITHSKENGAGRNYLIQHSAGSGKSNTIAWLAHQLSSLHNNNDEKIFNSVIVVTDRVVLDRQLQATISQFEHKDGVVQKIDHNSQQLALAIATDTPIIVTTIQKFPFVMAAISKQQAVGKGIEITTAGKQFAVIVDEAHSSQSGEAAMELRKVLNKDGIEAAVMAEFLNDNDDENPLSDEAKKQLFIEAAKRQRQPNLSFFAFTATPKWKTKALFDEKGENGDTPFHHYTMKQAIEEGFILDVLANYATWKQYFNLLKISENDKELNKSKAKKEMMRFVNLHPSVIAQKVEIIIEHFRSTTMHKIGGRAKAMVVTSSREAAVRYKLAFDDYIKEKGYSGIKSLVAFSGGISLKEAPEQEYTEVMMNGIREADLPEQFDTDHYQVLLVAEKYQTGFDQPLLHTMFVDKKLSGIQAVQTLSRLNRYTKGKSDTFVLDFVNKPEDIYQAFKPFYEVTEVGEIPDTEKLDELAITIDQWKIYFQQEIQQFAEIWFSAKQQPTGSEHRKLNAILDKAVARFLAINSEIQQGVEDLSELKVEQQNLFKSQLKSYLNLYQFVSQIMDYSDDLHEQRYVYLRALQSKLPNNGDHNKVDLSKDVVLQFYKLQKQSEGQIHLNEGEAKPLKGATDVGTGQVNVTDELSRMVEEINGIYGTQFTIADQLFFEQIIEDALTNKDIMGAAQNNSLENFTAYFADKLLDLLFQRMEGNEEISNQVMSDENLRKRVVKRLAKQIYQRNIGK</sequence>
<dbReference type="InterPro" id="IPR040980">
    <property type="entry name" value="SWI2_SNF2"/>
</dbReference>
<dbReference type="SUPFAM" id="SSF52540">
    <property type="entry name" value="P-loop containing nucleoside triphosphate hydrolases"/>
    <property type="match status" value="1"/>
</dbReference>
<proteinExistence type="predicted"/>
<organism evidence="2 3">
    <name type="scientific">Mannheimia bovis</name>
    <dbReference type="NCBI Taxonomy" id="2770636"/>
    <lineage>
        <taxon>Bacteria</taxon>
        <taxon>Pseudomonadati</taxon>
        <taxon>Pseudomonadota</taxon>
        <taxon>Gammaproteobacteria</taxon>
        <taxon>Pasteurellales</taxon>
        <taxon>Pasteurellaceae</taxon>
        <taxon>Mannheimia</taxon>
    </lineage>
</organism>
<dbReference type="PROSITE" id="PS51192">
    <property type="entry name" value="HELICASE_ATP_BIND_1"/>
    <property type="match status" value="1"/>
</dbReference>
<dbReference type="Gene3D" id="3.40.50.300">
    <property type="entry name" value="P-loop containing nucleotide triphosphate hydrolases"/>
    <property type="match status" value="2"/>
</dbReference>
<dbReference type="InterPro" id="IPR055180">
    <property type="entry name" value="HsdR_RecA-like_helicase_dom_2"/>
</dbReference>
<reference evidence="2 3" key="1">
    <citation type="submission" date="2020-09" db="EMBL/GenBank/DDBJ databases">
        <title>Mannheimia bovis sp.nov., isolated from a cow.</title>
        <authorList>
            <person name="Li F."/>
        </authorList>
    </citation>
    <scope>NUCLEOTIDE SEQUENCE [LARGE SCALE GENOMIC DNA]</scope>
    <source>
        <strain evidence="2 3">ZY190616</strain>
    </source>
</reference>
<keyword evidence="3" id="KW-1185">Reference proteome</keyword>
<dbReference type="Proteomes" id="UP000576260">
    <property type="component" value="Chromosome"/>
</dbReference>
<dbReference type="REBASE" id="445447">
    <property type="entry name" value="Msp190616ORF3990P"/>
</dbReference>
<dbReference type="GO" id="GO:0009307">
    <property type="term" value="P:DNA restriction-modification system"/>
    <property type="evidence" value="ECO:0007669"/>
    <property type="project" value="UniProtKB-KW"/>
</dbReference>
<dbReference type="EMBL" id="CP061280">
    <property type="protein sequence ID" value="QNS15903.1"/>
    <property type="molecule type" value="Genomic_DNA"/>
</dbReference>
<dbReference type="GO" id="GO:0003677">
    <property type="term" value="F:DNA binding"/>
    <property type="evidence" value="ECO:0007669"/>
    <property type="project" value="UniProtKB-KW"/>
</dbReference>
<dbReference type="InterPro" id="IPR007409">
    <property type="entry name" value="Restrct_endonuc_type1_HsdR_N"/>
</dbReference>
<dbReference type="SMART" id="SM00487">
    <property type="entry name" value="DEXDc"/>
    <property type="match status" value="1"/>
</dbReference>
<dbReference type="GO" id="GO:0009035">
    <property type="term" value="F:type I site-specific deoxyribonuclease activity"/>
    <property type="evidence" value="ECO:0007669"/>
    <property type="project" value="UniProtKB-EC"/>
</dbReference>
<dbReference type="InterPro" id="IPR027417">
    <property type="entry name" value="P-loop_NTPase"/>
</dbReference>
<dbReference type="Pfam" id="PF04313">
    <property type="entry name" value="HSDR_N"/>
    <property type="match status" value="1"/>
</dbReference>
<dbReference type="Pfam" id="PF18766">
    <property type="entry name" value="SWI2_SNF2"/>
    <property type="match status" value="1"/>
</dbReference>
<gene>
    <name evidence="2" type="ORF">ICJ55_03975</name>
</gene>
<evidence type="ECO:0000313" key="2">
    <source>
        <dbReference type="EMBL" id="QNS15903.1"/>
    </source>
</evidence>
<dbReference type="PANTHER" id="PTHR42927">
    <property type="entry name" value="HELICASE SUPERFAMILY 1 AND 2 DOMAIN-CONTAINING PROTEIN"/>
    <property type="match status" value="1"/>
</dbReference>
<dbReference type="AlphaFoldDB" id="A0A7H1C4J8"/>
<dbReference type="RefSeq" id="WP_188157404.1">
    <property type="nucleotide sequence ID" value="NZ_CP061280.1"/>
</dbReference>
<keyword evidence="2" id="KW-0378">Hydrolase</keyword>
<dbReference type="PANTHER" id="PTHR42927:SF1">
    <property type="entry name" value="HELICASE SUPERFAMILY 1 AND 2 DOMAIN-CONTAINING PROTEIN"/>
    <property type="match status" value="1"/>
</dbReference>
<evidence type="ECO:0000313" key="3">
    <source>
        <dbReference type="Proteomes" id="UP000576260"/>
    </source>
</evidence>
<dbReference type="KEGG" id="mbos:ICJ55_03975"/>
<evidence type="ECO:0000259" key="1">
    <source>
        <dbReference type="PROSITE" id="PS51192"/>
    </source>
</evidence>
<dbReference type="Pfam" id="PF22679">
    <property type="entry name" value="T1R_D3-like"/>
    <property type="match status" value="1"/>
</dbReference>
<protein>
    <submittedName>
        <fullName evidence="2">Type I restriction endonuclease subunit R</fullName>
    </submittedName>
</protein>
<dbReference type="GO" id="GO:0005524">
    <property type="term" value="F:ATP binding"/>
    <property type="evidence" value="ECO:0007669"/>
    <property type="project" value="UniProtKB-KW"/>
</dbReference>
<dbReference type="InterPro" id="IPR014001">
    <property type="entry name" value="Helicase_ATP-bd"/>
</dbReference>
<feature type="domain" description="Helicase ATP-binding" evidence="1">
    <location>
        <begin position="292"/>
        <end position="512"/>
    </location>
</feature>
<dbReference type="Gene3D" id="3.90.1570.50">
    <property type="match status" value="1"/>
</dbReference>